<gene>
    <name evidence="1" type="ORF">GCM10025862_05750</name>
</gene>
<evidence type="ECO:0000313" key="1">
    <source>
        <dbReference type="EMBL" id="GMA18554.1"/>
    </source>
</evidence>
<dbReference type="Proteomes" id="UP001157109">
    <property type="component" value="Unassembled WGS sequence"/>
</dbReference>
<dbReference type="EMBL" id="BSUJ01000001">
    <property type="protein sequence ID" value="GMA18554.1"/>
    <property type="molecule type" value="Genomic_DNA"/>
</dbReference>
<organism evidence="1 2">
    <name type="scientific">Arsenicicoccus piscis</name>
    <dbReference type="NCBI Taxonomy" id="673954"/>
    <lineage>
        <taxon>Bacteria</taxon>
        <taxon>Bacillati</taxon>
        <taxon>Actinomycetota</taxon>
        <taxon>Actinomycetes</taxon>
        <taxon>Micrococcales</taxon>
        <taxon>Intrasporangiaceae</taxon>
        <taxon>Arsenicicoccus</taxon>
    </lineage>
</organism>
<proteinExistence type="predicted"/>
<comment type="caution">
    <text evidence="1">The sequence shown here is derived from an EMBL/GenBank/DDBJ whole genome shotgun (WGS) entry which is preliminary data.</text>
</comment>
<evidence type="ECO:0000313" key="2">
    <source>
        <dbReference type="Proteomes" id="UP001157109"/>
    </source>
</evidence>
<accession>A0ABQ6HLI5</accession>
<name>A0ABQ6HLI5_9MICO</name>
<reference evidence="2" key="1">
    <citation type="journal article" date="2019" name="Int. J. Syst. Evol. Microbiol.">
        <title>The Global Catalogue of Microorganisms (GCM) 10K type strain sequencing project: providing services to taxonomists for standard genome sequencing and annotation.</title>
        <authorList>
            <consortium name="The Broad Institute Genomics Platform"/>
            <consortium name="The Broad Institute Genome Sequencing Center for Infectious Disease"/>
            <person name="Wu L."/>
            <person name="Ma J."/>
        </authorList>
    </citation>
    <scope>NUCLEOTIDE SEQUENCE [LARGE SCALE GENOMIC DNA]</scope>
    <source>
        <strain evidence="2">NBRC 105830</strain>
    </source>
</reference>
<protein>
    <submittedName>
        <fullName evidence="1">Uncharacterized protein</fullName>
    </submittedName>
</protein>
<keyword evidence="2" id="KW-1185">Reference proteome</keyword>
<sequence length="172" mass="18886">MSAHHALVVRCAPSTDPEVISPDALVDRAGHPTTVHDVAERPALALRFDDEDDLFGYRRTSTKDLCDVGPWARQLAQAICEVTSGHRSPAQLVRHTTLDVQARLSGHSKRARRLSARPGRRPRVGTVLVDDCRDGVAEVSAVIWLADDRAYALAFRLVGRDGRWVVDALHVG</sequence>
<dbReference type="RefSeq" id="WP_241444347.1">
    <property type="nucleotide sequence ID" value="NZ_BSUJ01000001.1"/>
</dbReference>
<dbReference type="Pfam" id="PF20060">
    <property type="entry name" value="DUF6459"/>
    <property type="match status" value="1"/>
</dbReference>
<dbReference type="InterPro" id="IPR045596">
    <property type="entry name" value="DUF6459"/>
</dbReference>